<reference evidence="4 5" key="1">
    <citation type="journal article" date="2017" name="Infect. Immun.">
        <title>Characterization of the Pathogenicity of Streptococcus intermedius TYG1620 Isolated from a Human Brain Abscess Based on the Complete Genome Sequence with Transcriptome Analysis and Transposon Mutagenesis in a Murine Subcutaneous Abscess Model.</title>
        <authorList>
            <person name="Hasegawa N."/>
            <person name="Sekizuka T."/>
            <person name="Sugi Y."/>
            <person name="Kawakami N."/>
            <person name="Ogasawara Y."/>
            <person name="Kato K."/>
            <person name="Yamashita A."/>
            <person name="Takeuchi F."/>
            <person name="Kuroda M."/>
        </authorList>
    </citation>
    <scope>NUCLEOTIDE SEQUENCE [LARGE SCALE GENOMIC DNA]</scope>
    <source>
        <strain evidence="4 5">TYG1620</strain>
    </source>
</reference>
<proteinExistence type="predicted"/>
<keyword evidence="3" id="KW-0472">Membrane</keyword>
<feature type="transmembrane region" description="Helical" evidence="3">
    <location>
        <begin position="255"/>
        <end position="272"/>
    </location>
</feature>
<dbReference type="InterPro" id="IPR042002">
    <property type="entry name" value="Sortase_C"/>
</dbReference>
<keyword evidence="3" id="KW-0812">Transmembrane</keyword>
<dbReference type="InterPro" id="IPR023365">
    <property type="entry name" value="Sortase_dom-sf"/>
</dbReference>
<dbReference type="Proteomes" id="UP000217792">
    <property type="component" value="Chromosome"/>
</dbReference>
<dbReference type="GO" id="GO:0016787">
    <property type="term" value="F:hydrolase activity"/>
    <property type="evidence" value="ECO:0007669"/>
    <property type="project" value="UniProtKB-KW"/>
</dbReference>
<accession>A0AAD1FJ08</accession>
<evidence type="ECO:0000256" key="3">
    <source>
        <dbReference type="SAM" id="Phobius"/>
    </source>
</evidence>
<keyword evidence="3" id="KW-1133">Transmembrane helix</keyword>
<dbReference type="Gene3D" id="2.40.260.10">
    <property type="entry name" value="Sortase"/>
    <property type="match status" value="1"/>
</dbReference>
<evidence type="ECO:0000313" key="5">
    <source>
        <dbReference type="Proteomes" id="UP000217792"/>
    </source>
</evidence>
<dbReference type="SUPFAM" id="SSF63817">
    <property type="entry name" value="Sortase"/>
    <property type="match status" value="1"/>
</dbReference>
<dbReference type="NCBIfam" id="TIGR01076">
    <property type="entry name" value="sortase_fam"/>
    <property type="match status" value="1"/>
</dbReference>
<gene>
    <name evidence="4" type="ORF">SITYG_01100</name>
</gene>
<evidence type="ECO:0000256" key="1">
    <source>
        <dbReference type="ARBA" id="ARBA00022801"/>
    </source>
</evidence>
<organism evidence="4 5">
    <name type="scientific">Streptococcus intermedius</name>
    <dbReference type="NCBI Taxonomy" id="1338"/>
    <lineage>
        <taxon>Bacteria</taxon>
        <taxon>Bacillati</taxon>
        <taxon>Bacillota</taxon>
        <taxon>Bacilli</taxon>
        <taxon>Lactobacillales</taxon>
        <taxon>Streptococcaceae</taxon>
        <taxon>Streptococcus</taxon>
        <taxon>Streptococcus anginosus group</taxon>
    </lineage>
</organism>
<sequence>MSKKQKQSKVMKKGKLQMFGLLALFFIGVGLLVYPSFSDYWNTFHQSRVIMKYADRVSNMNKDEYARLIKEANQYNQELQKTGIKWNMTDAEKASYNRYLDFESSGVMGYITIPKINVELPIYHGTSDSILQTSIGHIEGSSLPVGGLGSHTILSGHRGLPSARLFTNLDQLAAGDTFTLTVLNETYTYEVDQIRIVEPTDLSSLQLEPGKDYCTLVTCTPYGVNTHRLLVRGHRVENVNGNAELVADAIQIRPIYITPFVIILLLFGLFLWSKLRRNRSI</sequence>
<dbReference type="RefSeq" id="WP_020998181.1">
    <property type="nucleotide sequence ID" value="NZ_AP014880.1"/>
</dbReference>
<dbReference type="NCBIfam" id="NF033745">
    <property type="entry name" value="class_C_sortase"/>
    <property type="match status" value="1"/>
</dbReference>
<evidence type="ECO:0000256" key="2">
    <source>
        <dbReference type="PIRSR" id="PIRSR605754-1"/>
    </source>
</evidence>
<dbReference type="CDD" id="cd05827">
    <property type="entry name" value="Sortase_C"/>
    <property type="match status" value="1"/>
</dbReference>
<protein>
    <submittedName>
        <fullName evidence="4">Sortase</fullName>
    </submittedName>
</protein>
<feature type="active site" description="Proton donor/acceptor" evidence="2">
    <location>
        <position position="157"/>
    </location>
</feature>
<feature type="active site" description="Acyl-thioester intermediate" evidence="2">
    <location>
        <position position="219"/>
    </location>
</feature>
<evidence type="ECO:0000313" key="4">
    <source>
        <dbReference type="EMBL" id="BAW16096.1"/>
    </source>
</evidence>
<dbReference type="Pfam" id="PF04203">
    <property type="entry name" value="Sortase"/>
    <property type="match status" value="1"/>
</dbReference>
<dbReference type="InterPro" id="IPR005754">
    <property type="entry name" value="Sortase"/>
</dbReference>
<dbReference type="AlphaFoldDB" id="A0AAD1FJ08"/>
<dbReference type="EMBL" id="AP014880">
    <property type="protein sequence ID" value="BAW16096.1"/>
    <property type="molecule type" value="Genomic_DNA"/>
</dbReference>
<keyword evidence="1" id="KW-0378">Hydrolase</keyword>
<name>A0AAD1FJ08_STRIT</name>